<feature type="domain" description="PIN" evidence="1">
    <location>
        <begin position="9"/>
        <end position="115"/>
    </location>
</feature>
<reference evidence="4" key="1">
    <citation type="submission" date="2023-07" db="EMBL/GenBank/DDBJ databases">
        <title>Dyadobacter sp. nov 'subterranea' isolated from contaminted grondwater.</title>
        <authorList>
            <person name="Szabo I."/>
            <person name="Al-Omari J."/>
            <person name="Szerdahelyi S.G."/>
            <person name="Rado J."/>
        </authorList>
    </citation>
    <scope>NUCLEOTIDE SEQUENCE [LARGE SCALE GENOMIC DNA]</scope>
    <source>
        <strain evidence="4">UP-52</strain>
    </source>
</reference>
<dbReference type="Proteomes" id="UP000634134">
    <property type="component" value="Unassembled WGS sequence"/>
</dbReference>
<accession>A0ABR9WEE6</accession>
<organism evidence="3 4">
    <name type="scientific">Dyadobacter subterraneus</name>
    <dbReference type="NCBI Taxonomy" id="2773304"/>
    <lineage>
        <taxon>Bacteria</taxon>
        <taxon>Pseudomonadati</taxon>
        <taxon>Bacteroidota</taxon>
        <taxon>Cytophagia</taxon>
        <taxon>Cytophagales</taxon>
        <taxon>Spirosomataceae</taxon>
        <taxon>Dyadobacter</taxon>
    </lineage>
</organism>
<keyword evidence="4" id="KW-1185">Reference proteome</keyword>
<comment type="caution">
    <text evidence="3">The sequence shown here is derived from an EMBL/GenBank/DDBJ whole genome shotgun (WGS) entry which is preliminary data.</text>
</comment>
<protein>
    <submittedName>
        <fullName evidence="3">PIN domain-containing protein</fullName>
    </submittedName>
</protein>
<evidence type="ECO:0000313" key="3">
    <source>
        <dbReference type="EMBL" id="MBE9463494.1"/>
    </source>
</evidence>
<dbReference type="InterPro" id="IPR002716">
    <property type="entry name" value="PIN_dom"/>
</dbReference>
<proteinExistence type="predicted"/>
<evidence type="ECO:0000259" key="2">
    <source>
        <dbReference type="Pfam" id="PF26343"/>
    </source>
</evidence>
<dbReference type="RefSeq" id="WP_194121622.1">
    <property type="nucleotide sequence ID" value="NZ_JACYGY010000001.1"/>
</dbReference>
<sequence length="179" mass="20130">MYYHGHQVAVLDACVLYPAPIRDLLLHLAGVGLFSPRWSLLIHEEWIRNLLLNRPDINPDQLQRTRIAMDKAFPDANVTNFDLLTEKLDLPDKNDNHILSAAILGEADIIVTANLKDFPNLYLSMFDVKAQHPDIFISNLITSMPEMGIAAFKNQVSFLKKPPMTEKEVLASLKAAGLE</sequence>
<dbReference type="Pfam" id="PF13470">
    <property type="entry name" value="PIN_3"/>
    <property type="match status" value="1"/>
</dbReference>
<gene>
    <name evidence="3" type="ORF">IEE83_16525</name>
</gene>
<feature type="domain" description="VapC50 C-terminal" evidence="2">
    <location>
        <begin position="133"/>
        <end position="178"/>
    </location>
</feature>
<evidence type="ECO:0000259" key="1">
    <source>
        <dbReference type="Pfam" id="PF13470"/>
    </source>
</evidence>
<dbReference type="InterPro" id="IPR058652">
    <property type="entry name" value="VapC50_C"/>
</dbReference>
<name>A0ABR9WEE6_9BACT</name>
<dbReference type="Pfam" id="PF26343">
    <property type="entry name" value="VapC50_C"/>
    <property type="match status" value="1"/>
</dbReference>
<dbReference type="EMBL" id="JACYGY010000001">
    <property type="protein sequence ID" value="MBE9463494.1"/>
    <property type="molecule type" value="Genomic_DNA"/>
</dbReference>
<evidence type="ECO:0000313" key="4">
    <source>
        <dbReference type="Proteomes" id="UP000634134"/>
    </source>
</evidence>